<proteinExistence type="predicted"/>
<reference evidence="2" key="1">
    <citation type="journal article" date="2019" name="bioRxiv">
        <title>The Genome of the Zebra Mussel, Dreissena polymorpha: A Resource for Invasive Species Research.</title>
        <authorList>
            <person name="McCartney M.A."/>
            <person name="Auch B."/>
            <person name="Kono T."/>
            <person name="Mallez S."/>
            <person name="Zhang Y."/>
            <person name="Obille A."/>
            <person name="Becker A."/>
            <person name="Abrahante J.E."/>
            <person name="Garbe J."/>
            <person name="Badalamenti J.P."/>
            <person name="Herman A."/>
            <person name="Mangelson H."/>
            <person name="Liachko I."/>
            <person name="Sullivan S."/>
            <person name="Sone E.D."/>
            <person name="Koren S."/>
            <person name="Silverstein K.A.T."/>
            <person name="Beckman K.B."/>
            <person name="Gohl D.M."/>
        </authorList>
    </citation>
    <scope>NUCLEOTIDE SEQUENCE</scope>
    <source>
        <strain evidence="2">Duluth1</strain>
        <tissue evidence="2">Whole animal</tissue>
    </source>
</reference>
<gene>
    <name evidence="2" type="ORF">DPMN_058963</name>
</gene>
<sequence length="89" mass="9219">MLFRFQNSAMKTVLFVCVCMTVLAVTQAFILGSDGMRNLMFMNAMRGRGLMDFGGLFGGGQAGATGGQAAGASNPLSSIMTLAMLGGEI</sequence>
<protein>
    <submittedName>
        <fullName evidence="2">Uncharacterized protein</fullName>
    </submittedName>
</protein>
<evidence type="ECO:0000313" key="2">
    <source>
        <dbReference type="EMBL" id="KAH3716244.1"/>
    </source>
</evidence>
<accession>A0A9D4C320</accession>
<feature type="chain" id="PRO_5039680254" evidence="1">
    <location>
        <begin position="29"/>
        <end position="89"/>
    </location>
</feature>
<evidence type="ECO:0000313" key="3">
    <source>
        <dbReference type="Proteomes" id="UP000828390"/>
    </source>
</evidence>
<evidence type="ECO:0000256" key="1">
    <source>
        <dbReference type="SAM" id="SignalP"/>
    </source>
</evidence>
<keyword evidence="1" id="KW-0732">Signal</keyword>
<dbReference type="AlphaFoldDB" id="A0A9D4C320"/>
<dbReference type="EMBL" id="JAIWYP010000013">
    <property type="protein sequence ID" value="KAH3716244.1"/>
    <property type="molecule type" value="Genomic_DNA"/>
</dbReference>
<dbReference type="Proteomes" id="UP000828390">
    <property type="component" value="Unassembled WGS sequence"/>
</dbReference>
<keyword evidence="3" id="KW-1185">Reference proteome</keyword>
<organism evidence="2 3">
    <name type="scientific">Dreissena polymorpha</name>
    <name type="common">Zebra mussel</name>
    <name type="synonym">Mytilus polymorpha</name>
    <dbReference type="NCBI Taxonomy" id="45954"/>
    <lineage>
        <taxon>Eukaryota</taxon>
        <taxon>Metazoa</taxon>
        <taxon>Spiralia</taxon>
        <taxon>Lophotrochozoa</taxon>
        <taxon>Mollusca</taxon>
        <taxon>Bivalvia</taxon>
        <taxon>Autobranchia</taxon>
        <taxon>Heteroconchia</taxon>
        <taxon>Euheterodonta</taxon>
        <taxon>Imparidentia</taxon>
        <taxon>Neoheterodontei</taxon>
        <taxon>Myida</taxon>
        <taxon>Dreissenoidea</taxon>
        <taxon>Dreissenidae</taxon>
        <taxon>Dreissena</taxon>
    </lineage>
</organism>
<feature type="signal peptide" evidence="1">
    <location>
        <begin position="1"/>
        <end position="28"/>
    </location>
</feature>
<reference evidence="2" key="2">
    <citation type="submission" date="2020-11" db="EMBL/GenBank/DDBJ databases">
        <authorList>
            <person name="McCartney M.A."/>
            <person name="Auch B."/>
            <person name="Kono T."/>
            <person name="Mallez S."/>
            <person name="Becker A."/>
            <person name="Gohl D.M."/>
            <person name="Silverstein K.A.T."/>
            <person name="Koren S."/>
            <person name="Bechman K.B."/>
            <person name="Herman A."/>
            <person name="Abrahante J.E."/>
            <person name="Garbe J."/>
        </authorList>
    </citation>
    <scope>NUCLEOTIDE SEQUENCE</scope>
    <source>
        <strain evidence="2">Duluth1</strain>
        <tissue evidence="2">Whole animal</tissue>
    </source>
</reference>
<name>A0A9D4C320_DREPO</name>
<comment type="caution">
    <text evidence="2">The sequence shown here is derived from an EMBL/GenBank/DDBJ whole genome shotgun (WGS) entry which is preliminary data.</text>
</comment>